<dbReference type="InterPro" id="IPR006671">
    <property type="entry name" value="Cyclin_N"/>
</dbReference>
<dbReference type="FunFam" id="1.10.472.10:FF:000001">
    <property type="entry name" value="G2/mitotic-specific cyclin"/>
    <property type="match status" value="1"/>
</dbReference>
<dbReference type="OrthoDB" id="5590282at2759"/>
<reference evidence="8" key="1">
    <citation type="submission" date="2019-06" db="EMBL/GenBank/DDBJ databases">
        <authorList>
            <person name="Zheng W."/>
        </authorList>
    </citation>
    <scope>NUCLEOTIDE SEQUENCE</scope>
    <source>
        <strain evidence="8">QDHG01</strain>
    </source>
</reference>
<dbReference type="Pfam" id="PF02984">
    <property type="entry name" value="Cyclin_C"/>
    <property type="match status" value="1"/>
</dbReference>
<dbReference type="InterPro" id="IPR046965">
    <property type="entry name" value="Cyclin_A/B-like"/>
</dbReference>
<evidence type="ECO:0000256" key="5">
    <source>
        <dbReference type="SAM" id="MobiDB-lite"/>
    </source>
</evidence>
<dbReference type="AlphaFoldDB" id="A0A8J8NY42"/>
<dbReference type="SUPFAM" id="SSF47954">
    <property type="entry name" value="Cyclin-like"/>
    <property type="match status" value="2"/>
</dbReference>
<dbReference type="InterPro" id="IPR004367">
    <property type="entry name" value="Cyclin_C-dom"/>
</dbReference>
<feature type="compositionally biased region" description="Low complexity" evidence="5">
    <location>
        <begin position="290"/>
        <end position="301"/>
    </location>
</feature>
<keyword evidence="9" id="KW-1185">Reference proteome</keyword>
<feature type="domain" description="Cyclin C-terminal" evidence="7">
    <location>
        <begin position="162"/>
        <end position="287"/>
    </location>
</feature>
<dbReference type="InterPro" id="IPR036915">
    <property type="entry name" value="Cyclin-like_sf"/>
</dbReference>
<comment type="similarity">
    <text evidence="4">Belongs to the cyclin family.</text>
</comment>
<dbReference type="EMBL" id="RRYP01004568">
    <property type="protein sequence ID" value="TNV82769.1"/>
    <property type="molecule type" value="Genomic_DNA"/>
</dbReference>
<dbReference type="SMART" id="SM00385">
    <property type="entry name" value="CYCLIN"/>
    <property type="match status" value="2"/>
</dbReference>
<proteinExistence type="inferred from homology"/>
<dbReference type="InterPro" id="IPR013763">
    <property type="entry name" value="Cyclin-like_dom"/>
</dbReference>
<evidence type="ECO:0000313" key="9">
    <source>
        <dbReference type="Proteomes" id="UP000785679"/>
    </source>
</evidence>
<gene>
    <name evidence="8" type="ORF">FGO68_gene8373</name>
</gene>
<feature type="compositionally biased region" description="Polar residues" evidence="5">
    <location>
        <begin position="302"/>
        <end position="312"/>
    </location>
</feature>
<dbReference type="SMART" id="SM01332">
    <property type="entry name" value="Cyclin_C"/>
    <property type="match status" value="1"/>
</dbReference>
<dbReference type="Proteomes" id="UP000785679">
    <property type="component" value="Unassembled WGS sequence"/>
</dbReference>
<comment type="caution">
    <text evidence="8">The sequence shown here is derived from an EMBL/GenBank/DDBJ whole genome shotgun (WGS) entry which is preliminary data.</text>
</comment>
<dbReference type="GO" id="GO:0044772">
    <property type="term" value="P:mitotic cell cycle phase transition"/>
    <property type="evidence" value="ECO:0007669"/>
    <property type="project" value="InterPro"/>
</dbReference>
<keyword evidence="3" id="KW-0131">Cell cycle</keyword>
<feature type="region of interest" description="Disordered" evidence="5">
    <location>
        <begin position="290"/>
        <end position="312"/>
    </location>
</feature>
<accession>A0A8J8NY42</accession>
<keyword evidence="1" id="KW-0132">Cell division</keyword>
<keyword evidence="2 4" id="KW-0195">Cyclin</keyword>
<dbReference type="Pfam" id="PF00134">
    <property type="entry name" value="Cyclin_N"/>
    <property type="match status" value="1"/>
</dbReference>
<sequence>MFETRCDKIIFSKIPKCDQINLRNMFECNEYAEDIHTYMKQTEPATVPKATYMKTQSDINESMRAILIDWMVDVHLKFKLLSETLFLTVNLIDRYLSAKQVQRSKLQLVGVSAMLISTKYEEIYPPTVKDFVYITDNAYTREEVLEMECDILQTLDFDIQQTSAYRFLERYTKVMKADSVTNYLAQYVLELGLLDSKMNKFLPSEQAAAAILFAEKKLKRSSSLTHQQLLAEWQKMDKHSGYTIESLAPCFHVFEGLVKSMNSSQLKAVYRKFKSGKYFEVARLAQQVVTGGSQSTTNGGTKPSSAATGISANTSGISNMTIPAPSID</sequence>
<dbReference type="InterPro" id="IPR048258">
    <property type="entry name" value="Cyclins_cyclin-box"/>
</dbReference>
<dbReference type="InterPro" id="IPR039361">
    <property type="entry name" value="Cyclin"/>
</dbReference>
<evidence type="ECO:0000259" key="7">
    <source>
        <dbReference type="SMART" id="SM01332"/>
    </source>
</evidence>
<dbReference type="PIRSF" id="PIRSF001771">
    <property type="entry name" value="Cyclin_A_B_D_E"/>
    <property type="match status" value="1"/>
</dbReference>
<evidence type="ECO:0000259" key="6">
    <source>
        <dbReference type="SMART" id="SM00385"/>
    </source>
</evidence>
<evidence type="ECO:0008006" key="10">
    <source>
        <dbReference type="Google" id="ProtNLM"/>
    </source>
</evidence>
<feature type="domain" description="Cyclin-like" evidence="6">
    <location>
        <begin position="69"/>
        <end position="153"/>
    </location>
</feature>
<protein>
    <recommendedName>
        <fullName evidence="10">Cyclin N-terminal domain-containing protein</fullName>
    </recommendedName>
</protein>
<dbReference type="GO" id="GO:0051301">
    <property type="term" value="P:cell division"/>
    <property type="evidence" value="ECO:0007669"/>
    <property type="project" value="UniProtKB-KW"/>
</dbReference>
<evidence type="ECO:0000256" key="2">
    <source>
        <dbReference type="ARBA" id="ARBA00023127"/>
    </source>
</evidence>
<name>A0A8J8NY42_HALGN</name>
<evidence type="ECO:0000256" key="4">
    <source>
        <dbReference type="RuleBase" id="RU000383"/>
    </source>
</evidence>
<evidence type="ECO:0000256" key="1">
    <source>
        <dbReference type="ARBA" id="ARBA00022618"/>
    </source>
</evidence>
<dbReference type="Gene3D" id="1.10.472.10">
    <property type="entry name" value="Cyclin-like"/>
    <property type="match status" value="2"/>
</dbReference>
<evidence type="ECO:0000313" key="8">
    <source>
        <dbReference type="EMBL" id="TNV82769.1"/>
    </source>
</evidence>
<dbReference type="PANTHER" id="PTHR10177">
    <property type="entry name" value="CYCLINS"/>
    <property type="match status" value="1"/>
</dbReference>
<feature type="domain" description="Cyclin-like" evidence="6">
    <location>
        <begin position="166"/>
        <end position="256"/>
    </location>
</feature>
<evidence type="ECO:0000256" key="3">
    <source>
        <dbReference type="ARBA" id="ARBA00023306"/>
    </source>
</evidence>
<dbReference type="GO" id="GO:0016538">
    <property type="term" value="F:cyclin-dependent protein serine/threonine kinase regulator activity"/>
    <property type="evidence" value="ECO:0007669"/>
    <property type="project" value="InterPro"/>
</dbReference>
<dbReference type="CDD" id="cd20507">
    <property type="entry name" value="CYCLIN_CCNB1-like_rpt1"/>
    <property type="match status" value="1"/>
</dbReference>
<organism evidence="8 9">
    <name type="scientific">Halteria grandinella</name>
    <dbReference type="NCBI Taxonomy" id="5974"/>
    <lineage>
        <taxon>Eukaryota</taxon>
        <taxon>Sar</taxon>
        <taxon>Alveolata</taxon>
        <taxon>Ciliophora</taxon>
        <taxon>Intramacronucleata</taxon>
        <taxon>Spirotrichea</taxon>
        <taxon>Stichotrichia</taxon>
        <taxon>Sporadotrichida</taxon>
        <taxon>Halteriidae</taxon>
        <taxon>Halteria</taxon>
    </lineage>
</organism>
<dbReference type="PROSITE" id="PS00292">
    <property type="entry name" value="CYCLINS"/>
    <property type="match status" value="1"/>
</dbReference>